<protein>
    <submittedName>
        <fullName evidence="2">Uncharacterized protein</fullName>
    </submittedName>
</protein>
<comment type="caution">
    <text evidence="2">The sequence shown here is derived from an EMBL/GenBank/DDBJ whole genome shotgun (WGS) entry which is preliminary data.</text>
</comment>
<feature type="compositionally biased region" description="Pro residues" evidence="1">
    <location>
        <begin position="96"/>
        <end position="121"/>
    </location>
</feature>
<reference evidence="2 3" key="1">
    <citation type="submission" date="2016-07" db="EMBL/GenBank/DDBJ databases">
        <title>Pervasive Adenine N6-methylation of Active Genes in Fungi.</title>
        <authorList>
            <consortium name="DOE Joint Genome Institute"/>
            <person name="Mondo S.J."/>
            <person name="Dannebaum R.O."/>
            <person name="Kuo R.C."/>
            <person name="Labutti K."/>
            <person name="Haridas S."/>
            <person name="Kuo A."/>
            <person name="Salamov A."/>
            <person name="Ahrendt S.R."/>
            <person name="Lipzen A."/>
            <person name="Sullivan W."/>
            <person name="Andreopoulos W.B."/>
            <person name="Clum A."/>
            <person name="Lindquist E."/>
            <person name="Daum C."/>
            <person name="Ramamoorthy G.K."/>
            <person name="Gryganskyi A."/>
            <person name="Culley D."/>
            <person name="Magnuson J.K."/>
            <person name="James T.Y."/>
            <person name="O'Malley M.A."/>
            <person name="Stajich J.E."/>
            <person name="Spatafora J.W."/>
            <person name="Visel A."/>
            <person name="Grigoriev I.V."/>
        </authorList>
    </citation>
    <scope>NUCLEOTIDE SEQUENCE [LARGE SCALE GENOMIC DNA]</scope>
    <source>
        <strain evidence="2 3">CBS 115471</strain>
    </source>
</reference>
<dbReference type="AlphaFoldDB" id="A0A1Y2A7Y2"/>
<sequence>MPTNSPSIQQNLTIPSNSSNSSLLDTHAAVALDRSSSVQKTVMAAVKQRSLSQHAHPLKHSHCDFQATASTRTVTSCHILLSKSQYRHQPLNPTAIPAPPPPPPPWPATPPPPSPPVPAPNGAPTVTRPSPSYSAHSIPFCKPFKSCSRILPSRSCRACWYLDMQLFSLAESPATLPLS</sequence>
<dbReference type="EMBL" id="MCFA01000006">
    <property type="protein sequence ID" value="ORY18623.1"/>
    <property type="molecule type" value="Genomic_DNA"/>
</dbReference>
<keyword evidence="3" id="KW-1185">Reference proteome</keyword>
<evidence type="ECO:0000313" key="2">
    <source>
        <dbReference type="EMBL" id="ORY18623.1"/>
    </source>
</evidence>
<feature type="region of interest" description="Disordered" evidence="1">
    <location>
        <begin position="1"/>
        <end position="21"/>
    </location>
</feature>
<feature type="region of interest" description="Disordered" evidence="1">
    <location>
        <begin position="89"/>
        <end position="135"/>
    </location>
</feature>
<evidence type="ECO:0000313" key="3">
    <source>
        <dbReference type="Proteomes" id="UP000193144"/>
    </source>
</evidence>
<organism evidence="2 3">
    <name type="scientific">Clohesyomyces aquaticus</name>
    <dbReference type="NCBI Taxonomy" id="1231657"/>
    <lineage>
        <taxon>Eukaryota</taxon>
        <taxon>Fungi</taxon>
        <taxon>Dikarya</taxon>
        <taxon>Ascomycota</taxon>
        <taxon>Pezizomycotina</taxon>
        <taxon>Dothideomycetes</taxon>
        <taxon>Pleosporomycetidae</taxon>
        <taxon>Pleosporales</taxon>
        <taxon>Lindgomycetaceae</taxon>
        <taxon>Clohesyomyces</taxon>
    </lineage>
</organism>
<name>A0A1Y2A7Y2_9PLEO</name>
<proteinExistence type="predicted"/>
<gene>
    <name evidence="2" type="ORF">BCR34DRAFT_322610</name>
</gene>
<dbReference type="Proteomes" id="UP000193144">
    <property type="component" value="Unassembled WGS sequence"/>
</dbReference>
<evidence type="ECO:0000256" key="1">
    <source>
        <dbReference type="SAM" id="MobiDB-lite"/>
    </source>
</evidence>
<accession>A0A1Y2A7Y2</accession>